<proteinExistence type="predicted"/>
<dbReference type="AlphaFoldDB" id="A0A927A2K8"/>
<protein>
    <recommendedName>
        <fullName evidence="1">HNH endonuclease 5 domain-containing protein</fullName>
    </recommendedName>
</protein>
<accession>A0A927A2K8</accession>
<feature type="domain" description="HNH endonuclease 5" evidence="1">
    <location>
        <begin position="4"/>
        <end position="55"/>
    </location>
</feature>
<organism evidence="2 3">
    <name type="scientific">Anabaena sphaerica FACHB-251</name>
    <dbReference type="NCBI Taxonomy" id="2692883"/>
    <lineage>
        <taxon>Bacteria</taxon>
        <taxon>Bacillati</taxon>
        <taxon>Cyanobacteriota</taxon>
        <taxon>Cyanophyceae</taxon>
        <taxon>Nostocales</taxon>
        <taxon>Nostocaceae</taxon>
        <taxon>Anabaena</taxon>
    </lineage>
</organism>
<dbReference type="RefSeq" id="WP_190562926.1">
    <property type="nucleotide sequence ID" value="NZ_JACJQU010000013.1"/>
</dbReference>
<dbReference type="InterPro" id="IPR029471">
    <property type="entry name" value="HNH_5"/>
</dbReference>
<dbReference type="Pfam" id="PF14279">
    <property type="entry name" value="HNH_5"/>
    <property type="match status" value="1"/>
</dbReference>
<evidence type="ECO:0000313" key="2">
    <source>
        <dbReference type="EMBL" id="MBD2295493.1"/>
    </source>
</evidence>
<dbReference type="Proteomes" id="UP000662185">
    <property type="component" value="Unassembled WGS sequence"/>
</dbReference>
<dbReference type="EMBL" id="JACJQU010000013">
    <property type="protein sequence ID" value="MBD2295493.1"/>
    <property type="molecule type" value="Genomic_DNA"/>
</dbReference>
<evidence type="ECO:0000313" key="3">
    <source>
        <dbReference type="Proteomes" id="UP000662185"/>
    </source>
</evidence>
<keyword evidence="3" id="KW-1185">Reference proteome</keyword>
<gene>
    <name evidence="2" type="ORF">H6G06_18960</name>
</gene>
<sequence>MPTCYVCDCEITENNTYEEHIILNALGGKLVSPSIICATCAKNFDSIDTSLSNQLNFAGLFLDIKRDRGKNPNIKVKQDITGKEFLLKAGGKPFTVRPIIDNQQDGRIFIKAKDENEMRTVLNGLKRKNPWIQDIDIEGIINKANRGQEYLDQPFTINIQLDNTTFRAICKMITSFYMQNGGNRQNILHLLPYILGESQVNSVFHYYPDRTLTSTNDSFQILHQLFIQGNSTEKIIYGYVELFSTFKFLVIISDDYNGNDFYKAYSFDVINRVQIEPDINLNLCKDSILEIKESQQENINKFQEALNEFKFFIYQKQSEQHISDIVQESIDDLFTDIQESAIPSQDRVREDFTT</sequence>
<comment type="caution">
    <text evidence="2">The sequence shown here is derived from an EMBL/GenBank/DDBJ whole genome shotgun (WGS) entry which is preliminary data.</text>
</comment>
<evidence type="ECO:0000259" key="1">
    <source>
        <dbReference type="Pfam" id="PF14279"/>
    </source>
</evidence>
<reference evidence="3" key="1">
    <citation type="journal article" date="2020" name="ISME J.">
        <title>Comparative genomics reveals insights into cyanobacterial evolution and habitat adaptation.</title>
        <authorList>
            <person name="Chen M.Y."/>
            <person name="Teng W.K."/>
            <person name="Zhao L."/>
            <person name="Hu C.X."/>
            <person name="Zhou Y.K."/>
            <person name="Han B.P."/>
            <person name="Song L.R."/>
            <person name="Shu W.S."/>
        </authorList>
    </citation>
    <scope>NUCLEOTIDE SEQUENCE [LARGE SCALE GENOMIC DNA]</scope>
    <source>
        <strain evidence="3">FACHB-251</strain>
    </source>
</reference>
<name>A0A927A2K8_9NOST</name>